<dbReference type="EMBL" id="CP007145">
    <property type="protein sequence ID" value="AHJ97676.1"/>
    <property type="molecule type" value="Genomic_DNA"/>
</dbReference>
<dbReference type="HOGENOM" id="CLU_3271268_0_0_10"/>
<dbReference type="STRING" id="1227739.Hsw_2081"/>
<dbReference type="KEGG" id="hsw:Hsw_2081"/>
<keyword evidence="2" id="KW-1185">Reference proteome</keyword>
<organism evidence="1 2">
    <name type="scientific">Hymenobacter swuensis DY53</name>
    <dbReference type="NCBI Taxonomy" id="1227739"/>
    <lineage>
        <taxon>Bacteria</taxon>
        <taxon>Pseudomonadati</taxon>
        <taxon>Bacteroidota</taxon>
        <taxon>Cytophagia</taxon>
        <taxon>Cytophagales</taxon>
        <taxon>Hymenobacteraceae</taxon>
        <taxon>Hymenobacter</taxon>
    </lineage>
</organism>
<evidence type="ECO:0000313" key="2">
    <source>
        <dbReference type="Proteomes" id="UP000019423"/>
    </source>
</evidence>
<accession>W8F4Y5</accession>
<dbReference type="AlphaFoldDB" id="W8F4Y5"/>
<sequence length="41" mass="4576">MPNGLSVRRNLAEGYVLRPLHGRFFIGFRLGLVARAAVFFG</sequence>
<gene>
    <name evidence="1" type="ORF">Hsw_2081</name>
</gene>
<proteinExistence type="predicted"/>
<name>W8F4Y5_9BACT</name>
<reference evidence="1 2" key="1">
    <citation type="submission" date="2014-01" db="EMBL/GenBank/DDBJ databases">
        <title>Complete genome sequence of ionizing-radiation resistance bacterium Hymenobacter swuensis DY53.</title>
        <authorList>
            <person name="Jung J.-H."/>
            <person name="Jeong S.-W."/>
            <person name="Joe M.-H."/>
            <person name="Cho y.-j."/>
            <person name="Kim M.-K."/>
            <person name="Lim S.-Y."/>
        </authorList>
    </citation>
    <scope>NUCLEOTIDE SEQUENCE [LARGE SCALE GENOMIC DNA]</scope>
    <source>
        <strain evidence="1 2">DY53</strain>
    </source>
</reference>
<dbReference type="Proteomes" id="UP000019423">
    <property type="component" value="Chromosome"/>
</dbReference>
<evidence type="ECO:0000313" key="1">
    <source>
        <dbReference type="EMBL" id="AHJ97676.1"/>
    </source>
</evidence>
<protein>
    <submittedName>
        <fullName evidence="1">Uncharacterized protein</fullName>
    </submittedName>
</protein>